<feature type="region of interest" description="Disordered" evidence="1">
    <location>
        <begin position="1"/>
        <end position="24"/>
    </location>
</feature>
<evidence type="ECO:0000256" key="1">
    <source>
        <dbReference type="SAM" id="MobiDB-lite"/>
    </source>
</evidence>
<proteinExistence type="predicted"/>
<sequence>MKCSKLDDLSPPQMDDEEHQGSLMDDAHTRTSSHLIWPNAFLMQLVLLKLLISWISSLWISPFTELSQLLDKPLQSTAIYK</sequence>
<accession>A0ABR3NTR0</accession>
<dbReference type="Proteomes" id="UP001558613">
    <property type="component" value="Unassembled WGS sequence"/>
</dbReference>
<keyword evidence="3" id="KW-1185">Reference proteome</keyword>
<reference evidence="2 3" key="1">
    <citation type="submission" date="2023-09" db="EMBL/GenBank/DDBJ databases">
        <authorList>
            <person name="Wang M."/>
        </authorList>
    </citation>
    <scope>NUCLEOTIDE SEQUENCE [LARGE SCALE GENOMIC DNA]</scope>
    <source>
        <strain evidence="2">GT-2023</strain>
        <tissue evidence="2">Liver</tissue>
    </source>
</reference>
<evidence type="ECO:0000313" key="3">
    <source>
        <dbReference type="Proteomes" id="UP001558613"/>
    </source>
</evidence>
<dbReference type="EMBL" id="JAYMGO010000002">
    <property type="protein sequence ID" value="KAL1280409.1"/>
    <property type="molecule type" value="Genomic_DNA"/>
</dbReference>
<gene>
    <name evidence="2" type="ORF">QQF64_015009</name>
</gene>
<organism evidence="2 3">
    <name type="scientific">Cirrhinus molitorella</name>
    <name type="common">mud carp</name>
    <dbReference type="NCBI Taxonomy" id="172907"/>
    <lineage>
        <taxon>Eukaryota</taxon>
        <taxon>Metazoa</taxon>
        <taxon>Chordata</taxon>
        <taxon>Craniata</taxon>
        <taxon>Vertebrata</taxon>
        <taxon>Euteleostomi</taxon>
        <taxon>Actinopterygii</taxon>
        <taxon>Neopterygii</taxon>
        <taxon>Teleostei</taxon>
        <taxon>Ostariophysi</taxon>
        <taxon>Cypriniformes</taxon>
        <taxon>Cyprinidae</taxon>
        <taxon>Labeoninae</taxon>
        <taxon>Labeonini</taxon>
        <taxon>Cirrhinus</taxon>
    </lineage>
</organism>
<evidence type="ECO:0000313" key="2">
    <source>
        <dbReference type="EMBL" id="KAL1280409.1"/>
    </source>
</evidence>
<comment type="caution">
    <text evidence="2">The sequence shown here is derived from an EMBL/GenBank/DDBJ whole genome shotgun (WGS) entry which is preliminary data.</text>
</comment>
<protein>
    <submittedName>
        <fullName evidence="2">Uncharacterized protein</fullName>
    </submittedName>
</protein>
<name>A0ABR3NTR0_9TELE</name>